<evidence type="ECO:0000256" key="1">
    <source>
        <dbReference type="SAM" id="Coils"/>
    </source>
</evidence>
<evidence type="ECO:0000313" key="3">
    <source>
        <dbReference type="EMBL" id="CAG8444700.1"/>
    </source>
</evidence>
<accession>A0A9N8V957</accession>
<dbReference type="AlphaFoldDB" id="A0A9N8V957"/>
<dbReference type="Proteomes" id="UP000789831">
    <property type="component" value="Unassembled WGS sequence"/>
</dbReference>
<comment type="caution">
    <text evidence="3">The sequence shown here is derived from an EMBL/GenBank/DDBJ whole genome shotgun (WGS) entry which is preliminary data.</text>
</comment>
<keyword evidence="1" id="KW-0175">Coiled coil</keyword>
<organism evidence="3 4">
    <name type="scientific">Ambispora gerdemannii</name>
    <dbReference type="NCBI Taxonomy" id="144530"/>
    <lineage>
        <taxon>Eukaryota</taxon>
        <taxon>Fungi</taxon>
        <taxon>Fungi incertae sedis</taxon>
        <taxon>Mucoromycota</taxon>
        <taxon>Glomeromycotina</taxon>
        <taxon>Glomeromycetes</taxon>
        <taxon>Archaeosporales</taxon>
        <taxon>Ambisporaceae</taxon>
        <taxon>Ambispora</taxon>
    </lineage>
</organism>
<feature type="region of interest" description="Disordered" evidence="2">
    <location>
        <begin position="197"/>
        <end position="245"/>
    </location>
</feature>
<feature type="coiled-coil region" evidence="1">
    <location>
        <begin position="110"/>
        <end position="144"/>
    </location>
</feature>
<dbReference type="EMBL" id="CAJVPL010000087">
    <property type="protein sequence ID" value="CAG8444700.1"/>
    <property type="molecule type" value="Genomic_DNA"/>
</dbReference>
<feature type="compositionally biased region" description="Basic and acidic residues" evidence="2">
    <location>
        <begin position="227"/>
        <end position="244"/>
    </location>
</feature>
<gene>
    <name evidence="3" type="ORF">AGERDE_LOCUS1325</name>
</gene>
<keyword evidence="4" id="KW-1185">Reference proteome</keyword>
<proteinExistence type="predicted"/>
<name>A0A9N8V957_9GLOM</name>
<sequence>MNNSDAYNGGAYNKMPFNNNSNGMTSNGITAAPPRPRKTCEQCVNLNHQLKIKDTEIRARDTRISYLQGQLLEGKDKLLAKDAQSENFFMKLSQKQEDLLKLHAKFTQVLADKDIQIQHLHQKLDRKQEDLSEKESEIKHLLEKLNLRPKDLSEKDATIQEMHEMLSHMQSTLNGYAGTMKTGKNENNRFERPWRLESADDGARVRPNGPSKNMEVSWRANGPARKVSRDDVDNNIRTITRENGEPNNLIDWSTSNFEFPDTAVFKLLVLELESSMKEDEIARAFHNQFKGAKAVNVEVPQGKRIGIITVDSEEKLQEALARGILRVHGKPLELKRRIASQKCRELHRIKYSDAQLLLIYKQRDGRKQNCLVPIPDSSEKQELVKTDIDLGYAMTVHTSQGMTLEAPQRVWVIDEHLAWDNLIYLAIDHVEYLNQLMWIEEPTDLSTGGISVCREGVLRPRPSLQDGTGTGPPVAGQATGRAEIDDLFETCLTGDAQIWYTNEIKDRNYQLDNILDNATIANITAFRALNNGSLTVTWPLNGLNDPISNLAGYDEDGYEV</sequence>
<protein>
    <submittedName>
        <fullName evidence="3">11616_t:CDS:1</fullName>
    </submittedName>
</protein>
<dbReference type="OrthoDB" id="2419707at2759"/>
<evidence type="ECO:0000313" key="4">
    <source>
        <dbReference type="Proteomes" id="UP000789831"/>
    </source>
</evidence>
<evidence type="ECO:0000256" key="2">
    <source>
        <dbReference type="SAM" id="MobiDB-lite"/>
    </source>
</evidence>
<reference evidence="3" key="1">
    <citation type="submission" date="2021-06" db="EMBL/GenBank/DDBJ databases">
        <authorList>
            <person name="Kallberg Y."/>
            <person name="Tangrot J."/>
            <person name="Rosling A."/>
        </authorList>
    </citation>
    <scope>NUCLEOTIDE SEQUENCE</scope>
    <source>
        <strain evidence="3">MT106</strain>
    </source>
</reference>